<keyword evidence="4" id="KW-1185">Reference proteome</keyword>
<feature type="transmembrane region" description="Helical" evidence="1">
    <location>
        <begin position="450"/>
        <end position="471"/>
    </location>
</feature>
<evidence type="ECO:0000313" key="4">
    <source>
        <dbReference type="Proteomes" id="UP000023152"/>
    </source>
</evidence>
<keyword evidence="1" id="KW-0472">Membrane</keyword>
<keyword evidence="2" id="KW-0732">Signal</keyword>
<proteinExistence type="predicted"/>
<evidence type="ECO:0000313" key="3">
    <source>
        <dbReference type="EMBL" id="ETO36573.1"/>
    </source>
</evidence>
<protein>
    <submittedName>
        <fullName evidence="3">Uncharacterized protein</fullName>
    </submittedName>
</protein>
<dbReference type="OMA" id="LMQNPPN"/>
<feature type="signal peptide" evidence="2">
    <location>
        <begin position="1"/>
        <end position="19"/>
    </location>
</feature>
<comment type="caution">
    <text evidence="3">The sequence shown here is derived from an EMBL/GenBank/DDBJ whole genome shotgun (WGS) entry which is preliminary data.</text>
</comment>
<keyword evidence="1" id="KW-0812">Transmembrane</keyword>
<evidence type="ECO:0000256" key="1">
    <source>
        <dbReference type="SAM" id="Phobius"/>
    </source>
</evidence>
<reference evidence="3 4" key="1">
    <citation type="journal article" date="2013" name="Curr. Biol.">
        <title>The Genome of the Foraminiferan Reticulomyxa filosa.</title>
        <authorList>
            <person name="Glockner G."/>
            <person name="Hulsmann N."/>
            <person name="Schleicher M."/>
            <person name="Noegel A.A."/>
            <person name="Eichinger L."/>
            <person name="Gallinger C."/>
            <person name="Pawlowski J."/>
            <person name="Sierra R."/>
            <person name="Euteneuer U."/>
            <person name="Pillet L."/>
            <person name="Moustafa A."/>
            <person name="Platzer M."/>
            <person name="Groth M."/>
            <person name="Szafranski K."/>
            <person name="Schliwa M."/>
        </authorList>
    </citation>
    <scope>NUCLEOTIDE SEQUENCE [LARGE SCALE GENOMIC DNA]</scope>
</reference>
<sequence>MLRVNSLLLLFCIGQIVQGVKDWLINDIYSFSNVTLTKCKINGLACLELSNELISRKFLLSPNFATIEYNTHLQEPYNAAIRAMVPEAQIGLNGRMYGIGGIEFKSNVTHSYLNLSWINPDNVQTNTSYSFQFVSYEASTDLYKPYEWIPGTRHSPKDIPWPPLGLALEATFAPPANAPAQIQVISCMCDQHKTKKIKNKNIQNIRVIVRYEMLQGMPIMTKMLRITSVNATETDNVWITYVEPELLCVNPPFSSGSWGGYQQGLLFLDTDIAHSSEIQWYTQPGQSQSPGSYQPCVRVFYAPQSEQSVWAVRLAPELPGTENGTFQSFRVLELMSDSKSIADMERFGMGQRRLMKYLTPCIMENPIYTQTTNLSDEMVYRMIDQCNETGFELMAFSFGCGFNMENTSQANLDHYQTLIEYATSKNVIVGGYDLIDMARNVTEYIGGRNVLFIAVISFLLFFYCYYCYVLLKKKKKKRRIDTNPNVHDTGECYASGWSDVILGYFENYIEIGMGMVITDGPYPGFSCASLTHKYHDNLNDSVFRQQYLQNQFYIQMKAQNVYVHTPDNYYYVGGNRNKFPYAEYTYTLPLWEEMVCLICLLVYRLGKCQ</sequence>
<dbReference type="AlphaFoldDB" id="X6PEP0"/>
<name>X6PEP0_RETFI</name>
<accession>X6PEP0</accession>
<evidence type="ECO:0000256" key="2">
    <source>
        <dbReference type="SAM" id="SignalP"/>
    </source>
</evidence>
<keyword evidence="1" id="KW-1133">Transmembrane helix</keyword>
<gene>
    <name evidence="3" type="ORF">RFI_00489</name>
</gene>
<dbReference type="OrthoDB" id="10266592at2759"/>
<organism evidence="3 4">
    <name type="scientific">Reticulomyxa filosa</name>
    <dbReference type="NCBI Taxonomy" id="46433"/>
    <lineage>
        <taxon>Eukaryota</taxon>
        <taxon>Sar</taxon>
        <taxon>Rhizaria</taxon>
        <taxon>Retaria</taxon>
        <taxon>Foraminifera</taxon>
        <taxon>Monothalamids</taxon>
        <taxon>Reticulomyxidae</taxon>
        <taxon>Reticulomyxa</taxon>
    </lineage>
</organism>
<dbReference type="EMBL" id="ASPP01000523">
    <property type="protein sequence ID" value="ETO36573.1"/>
    <property type="molecule type" value="Genomic_DNA"/>
</dbReference>
<dbReference type="Proteomes" id="UP000023152">
    <property type="component" value="Unassembled WGS sequence"/>
</dbReference>
<feature type="chain" id="PRO_5004976615" evidence="2">
    <location>
        <begin position="20"/>
        <end position="609"/>
    </location>
</feature>